<sequence length="410" mass="47150">MVTDVKELIGQCEQELTSREYTQSRLKIITGTWRDLIEWMELHACGSFNEDIGFQYCNETFGSCVLSGIEKKDHVRLRAVRMLISYQKDGDFEFRTPTMLYRFSGKSGNIIEKYLEHLKNTVCLSENTLSNKRQYLLAFNAFLESHFIELNEIKLDTIADFYSKQSYTLASKHNCNSTLRLFLRHTYDNGMTELDCSIYILPDNYNKRSRIPTTYEEQEIRNILAAVERTSVSGKRDYLILLLACEYGFRSSDIVNLRFDQIDWDKNIISFNQHKTSIPVEYPLLASVGNAIIDYLKNGRPDTDTPEIIVSNESAKRGKKLCKTTIHSIVAKYMRLANISHWKEKKHGAHSLRHSLATNLLKKNVPISIISTVLGHQNTESTKGYVAVDINRLRECPLPIPALATAFYEV</sequence>
<keyword evidence="5" id="KW-0233">DNA recombination</keyword>
<dbReference type="Proteomes" id="UP000322619">
    <property type="component" value="Unassembled WGS sequence"/>
</dbReference>
<comment type="similarity">
    <text evidence="2">Belongs to the 'phage' integrase family.</text>
</comment>
<name>A0A5D0WW26_9FIRM</name>
<evidence type="ECO:0000313" key="9">
    <source>
        <dbReference type="EMBL" id="TYC88166.1"/>
    </source>
</evidence>
<evidence type="ECO:0000256" key="4">
    <source>
        <dbReference type="ARBA" id="ARBA00023125"/>
    </source>
</evidence>
<dbReference type="GO" id="GO:0006310">
    <property type="term" value="P:DNA recombination"/>
    <property type="evidence" value="ECO:0007669"/>
    <property type="project" value="UniProtKB-KW"/>
</dbReference>
<comment type="function">
    <text evidence="1">Site-specific tyrosine recombinase, which acts by catalyzing the cutting and rejoining of the recombining DNA molecules.</text>
</comment>
<evidence type="ECO:0000256" key="2">
    <source>
        <dbReference type="ARBA" id="ARBA00008857"/>
    </source>
</evidence>
<proteinExistence type="inferred from homology"/>
<keyword evidence="3" id="KW-0229">DNA integration</keyword>
<accession>A0A5D0WW26</accession>
<dbReference type="EMBL" id="VSLA01000002">
    <property type="protein sequence ID" value="TYC88166.1"/>
    <property type="molecule type" value="Genomic_DNA"/>
</dbReference>
<keyword evidence="4 6" id="KW-0238">DNA-binding</keyword>
<evidence type="ECO:0000259" key="7">
    <source>
        <dbReference type="PROSITE" id="PS51898"/>
    </source>
</evidence>
<evidence type="ECO:0000256" key="1">
    <source>
        <dbReference type="ARBA" id="ARBA00003283"/>
    </source>
</evidence>
<feature type="domain" description="Core-binding (CB)" evidence="8">
    <location>
        <begin position="105"/>
        <end position="187"/>
    </location>
</feature>
<dbReference type="PANTHER" id="PTHR30349:SF41">
    <property type="entry name" value="INTEGRASE_RECOMBINASE PROTEIN MJ0367-RELATED"/>
    <property type="match status" value="1"/>
</dbReference>
<dbReference type="InterPro" id="IPR002104">
    <property type="entry name" value="Integrase_catalytic"/>
</dbReference>
<dbReference type="InterPro" id="IPR011010">
    <property type="entry name" value="DNA_brk_join_enz"/>
</dbReference>
<dbReference type="InterPro" id="IPR013762">
    <property type="entry name" value="Integrase-like_cat_sf"/>
</dbReference>
<evidence type="ECO:0000259" key="8">
    <source>
        <dbReference type="PROSITE" id="PS51900"/>
    </source>
</evidence>
<comment type="caution">
    <text evidence="9">The sequence shown here is derived from an EMBL/GenBank/DDBJ whole genome shotgun (WGS) entry which is preliminary data.</text>
</comment>
<dbReference type="Pfam" id="PF00589">
    <property type="entry name" value="Phage_integrase"/>
    <property type="match status" value="1"/>
</dbReference>
<dbReference type="SUPFAM" id="SSF56349">
    <property type="entry name" value="DNA breaking-rejoining enzymes"/>
    <property type="match status" value="1"/>
</dbReference>
<dbReference type="GO" id="GO:0015074">
    <property type="term" value="P:DNA integration"/>
    <property type="evidence" value="ECO:0007669"/>
    <property type="project" value="UniProtKB-KW"/>
</dbReference>
<protein>
    <submittedName>
        <fullName evidence="9">Tyrosine-type recombinase/integrase</fullName>
    </submittedName>
</protein>
<organism evidence="9 10">
    <name type="scientific">Acetobacterium wieringae</name>
    <dbReference type="NCBI Taxonomy" id="52694"/>
    <lineage>
        <taxon>Bacteria</taxon>
        <taxon>Bacillati</taxon>
        <taxon>Bacillota</taxon>
        <taxon>Clostridia</taxon>
        <taxon>Eubacteriales</taxon>
        <taxon>Eubacteriaceae</taxon>
        <taxon>Acetobacterium</taxon>
    </lineage>
</organism>
<dbReference type="CDD" id="cd01188">
    <property type="entry name" value="INT_RitA_C_like"/>
    <property type="match status" value="1"/>
</dbReference>
<dbReference type="Pfam" id="PF02899">
    <property type="entry name" value="Phage_int_SAM_1"/>
    <property type="match status" value="1"/>
</dbReference>
<evidence type="ECO:0000256" key="3">
    <source>
        <dbReference type="ARBA" id="ARBA00022908"/>
    </source>
</evidence>
<dbReference type="PANTHER" id="PTHR30349">
    <property type="entry name" value="PHAGE INTEGRASE-RELATED"/>
    <property type="match status" value="1"/>
</dbReference>
<dbReference type="InterPro" id="IPR010998">
    <property type="entry name" value="Integrase_recombinase_N"/>
</dbReference>
<reference evidence="9 10" key="1">
    <citation type="submission" date="2019-08" db="EMBL/GenBank/DDBJ databases">
        <title>Isolation and enrichment of carboxydotrophic bacteria from anaerobic sludge for the production of bio-based chemicals from syngas.</title>
        <authorList>
            <person name="Antares A.L."/>
            <person name="Moreira J."/>
            <person name="Diender M."/>
            <person name="Parshina S.N."/>
            <person name="Stams A.J.M."/>
            <person name="Alves M."/>
            <person name="Alves J.I."/>
            <person name="Sousa D.Z."/>
        </authorList>
    </citation>
    <scope>NUCLEOTIDE SEQUENCE [LARGE SCALE GENOMIC DNA]</scope>
    <source>
        <strain evidence="9 10">JM</strain>
    </source>
</reference>
<dbReference type="PROSITE" id="PS51898">
    <property type="entry name" value="TYR_RECOMBINASE"/>
    <property type="match status" value="1"/>
</dbReference>
<dbReference type="Gene3D" id="1.10.443.10">
    <property type="entry name" value="Intergrase catalytic core"/>
    <property type="match status" value="1"/>
</dbReference>
<dbReference type="GO" id="GO:0003677">
    <property type="term" value="F:DNA binding"/>
    <property type="evidence" value="ECO:0007669"/>
    <property type="project" value="UniProtKB-UniRule"/>
</dbReference>
<feature type="domain" description="Tyr recombinase" evidence="7">
    <location>
        <begin position="210"/>
        <end position="398"/>
    </location>
</feature>
<dbReference type="RefSeq" id="WP_148636313.1">
    <property type="nucleotide sequence ID" value="NZ_VSLA01000002.1"/>
</dbReference>
<dbReference type="Gene3D" id="1.10.150.130">
    <property type="match status" value="1"/>
</dbReference>
<evidence type="ECO:0000256" key="5">
    <source>
        <dbReference type="ARBA" id="ARBA00023172"/>
    </source>
</evidence>
<dbReference type="InterPro" id="IPR050090">
    <property type="entry name" value="Tyrosine_recombinase_XerCD"/>
</dbReference>
<dbReference type="AlphaFoldDB" id="A0A5D0WW26"/>
<dbReference type="InterPro" id="IPR004107">
    <property type="entry name" value="Integrase_SAM-like_N"/>
</dbReference>
<dbReference type="InterPro" id="IPR044068">
    <property type="entry name" value="CB"/>
</dbReference>
<evidence type="ECO:0000256" key="6">
    <source>
        <dbReference type="PROSITE-ProRule" id="PRU01248"/>
    </source>
</evidence>
<dbReference type="PROSITE" id="PS51900">
    <property type="entry name" value="CB"/>
    <property type="match status" value="1"/>
</dbReference>
<gene>
    <name evidence="9" type="ORF">FXB42_00705</name>
</gene>
<evidence type="ECO:0000313" key="10">
    <source>
        <dbReference type="Proteomes" id="UP000322619"/>
    </source>
</evidence>